<evidence type="ECO:0000313" key="3">
    <source>
        <dbReference type="Proteomes" id="UP000587070"/>
    </source>
</evidence>
<keyword evidence="3" id="KW-1185">Reference proteome</keyword>
<proteinExistence type="predicted"/>
<name>A0A840G3B4_RHOTE</name>
<evidence type="ECO:0000256" key="1">
    <source>
        <dbReference type="SAM" id="MobiDB-lite"/>
    </source>
</evidence>
<comment type="caution">
    <text evidence="2">The sequence shown here is derived from an EMBL/GenBank/DDBJ whole genome shotgun (WGS) entry which is preliminary data.</text>
</comment>
<accession>A0A840G3B4</accession>
<sequence>MQSIKYQIVEDILRYQFTNNKHRRAERKNNRNDANAATQQKQATASTAKSTGTSEKEPGQTLQSPTQFDRKTPWNAGFAGAEKACPSSPKPAVITP</sequence>
<dbReference type="EMBL" id="JACIGE010000014">
    <property type="protein sequence ID" value="MBB4248874.1"/>
    <property type="molecule type" value="Genomic_DNA"/>
</dbReference>
<reference evidence="2 3" key="1">
    <citation type="submission" date="2020-08" db="EMBL/GenBank/DDBJ databases">
        <title>Genome sequencing of Purple Non-Sulfur Bacteria from various extreme environments.</title>
        <authorList>
            <person name="Mayer M."/>
        </authorList>
    </citation>
    <scope>NUCLEOTIDE SEQUENCE [LARGE SCALE GENOMIC DNA]</scope>
    <source>
        <strain evidence="2 3">2761</strain>
    </source>
</reference>
<dbReference type="AlphaFoldDB" id="A0A840G3B4"/>
<evidence type="ECO:0000313" key="2">
    <source>
        <dbReference type="EMBL" id="MBB4248874.1"/>
    </source>
</evidence>
<organism evidence="2 3">
    <name type="scientific">Rhodocyclus tenuis</name>
    <name type="common">Rhodospirillum tenue</name>
    <dbReference type="NCBI Taxonomy" id="1066"/>
    <lineage>
        <taxon>Bacteria</taxon>
        <taxon>Pseudomonadati</taxon>
        <taxon>Pseudomonadota</taxon>
        <taxon>Betaproteobacteria</taxon>
        <taxon>Rhodocyclales</taxon>
        <taxon>Rhodocyclaceae</taxon>
        <taxon>Rhodocyclus</taxon>
    </lineage>
</organism>
<gene>
    <name evidence="2" type="ORF">GGD90_003274</name>
</gene>
<dbReference type="Proteomes" id="UP000587070">
    <property type="component" value="Unassembled WGS sequence"/>
</dbReference>
<feature type="compositionally biased region" description="Low complexity" evidence="1">
    <location>
        <begin position="36"/>
        <end position="53"/>
    </location>
</feature>
<protein>
    <submittedName>
        <fullName evidence="2">Uncharacterized protein</fullName>
    </submittedName>
</protein>
<feature type="region of interest" description="Disordered" evidence="1">
    <location>
        <begin position="19"/>
        <end position="96"/>
    </location>
</feature>